<evidence type="ECO:0000313" key="4">
    <source>
        <dbReference type="Proteomes" id="UP000673383"/>
    </source>
</evidence>
<sequence length="127" mass="14653">MHGRAAEDRGDHAREGRRPLKQEEREQQHDLCHRHHADEAGEQDDFIKGHKACTVETRKEKGCISYDGNVSVNDPNLYVVVERWESREDLNAHARAPHMKVWREYSANMKTGPTVIEIISDAKVEKL</sequence>
<feature type="compositionally biased region" description="Basic and acidic residues" evidence="1">
    <location>
        <begin position="1"/>
        <end position="39"/>
    </location>
</feature>
<dbReference type="Proteomes" id="UP000673383">
    <property type="component" value="Unassembled WGS sequence"/>
</dbReference>
<evidence type="ECO:0000313" key="3">
    <source>
        <dbReference type="EMBL" id="MBP1291409.1"/>
    </source>
</evidence>
<proteinExistence type="predicted"/>
<dbReference type="PROSITE" id="PS51725">
    <property type="entry name" value="ABM"/>
    <property type="match status" value="1"/>
</dbReference>
<dbReference type="RefSeq" id="WP_244980826.1">
    <property type="nucleotide sequence ID" value="NZ_JAFICZ010000001.1"/>
</dbReference>
<dbReference type="GO" id="GO:0004497">
    <property type="term" value="F:monooxygenase activity"/>
    <property type="evidence" value="ECO:0007669"/>
    <property type="project" value="UniProtKB-KW"/>
</dbReference>
<gene>
    <name evidence="3" type="ORF">JOH49_001162</name>
</gene>
<accession>A0A8I1XZD6</accession>
<dbReference type="PANTHER" id="PTHR33336:SF15">
    <property type="entry name" value="ABM DOMAIN-CONTAINING PROTEIN"/>
    <property type="match status" value="1"/>
</dbReference>
<dbReference type="Pfam" id="PF03992">
    <property type="entry name" value="ABM"/>
    <property type="match status" value="1"/>
</dbReference>
<dbReference type="PANTHER" id="PTHR33336">
    <property type="entry name" value="QUINOL MONOOXYGENASE YGIN-RELATED"/>
    <property type="match status" value="1"/>
</dbReference>
<evidence type="ECO:0000256" key="1">
    <source>
        <dbReference type="SAM" id="MobiDB-lite"/>
    </source>
</evidence>
<reference evidence="3" key="1">
    <citation type="submission" date="2021-02" db="EMBL/GenBank/DDBJ databases">
        <title>Genomic Encyclopedia of Type Strains, Phase IV (KMG-V): Genome sequencing to study the core and pangenomes of soil and plant-associated prokaryotes.</title>
        <authorList>
            <person name="Whitman W."/>
        </authorList>
    </citation>
    <scope>NUCLEOTIDE SEQUENCE</scope>
    <source>
        <strain evidence="3">USDA 406</strain>
    </source>
</reference>
<organism evidence="3 4">
    <name type="scientific">Bradyrhizobium elkanii</name>
    <dbReference type="NCBI Taxonomy" id="29448"/>
    <lineage>
        <taxon>Bacteria</taxon>
        <taxon>Pseudomonadati</taxon>
        <taxon>Pseudomonadota</taxon>
        <taxon>Alphaproteobacteria</taxon>
        <taxon>Hyphomicrobiales</taxon>
        <taxon>Nitrobacteraceae</taxon>
        <taxon>Bradyrhizobium</taxon>
    </lineage>
</organism>
<dbReference type="AlphaFoldDB" id="A0A8I1XZD6"/>
<feature type="domain" description="ABM" evidence="2">
    <location>
        <begin position="30"/>
        <end position="118"/>
    </location>
</feature>
<evidence type="ECO:0000259" key="2">
    <source>
        <dbReference type="PROSITE" id="PS51725"/>
    </source>
</evidence>
<name>A0A8I1XZD6_BRAEL</name>
<dbReference type="SUPFAM" id="SSF54909">
    <property type="entry name" value="Dimeric alpha+beta barrel"/>
    <property type="match status" value="1"/>
</dbReference>
<comment type="caution">
    <text evidence="3">The sequence shown here is derived from an EMBL/GenBank/DDBJ whole genome shotgun (WGS) entry which is preliminary data.</text>
</comment>
<dbReference type="Gene3D" id="3.30.70.100">
    <property type="match status" value="1"/>
</dbReference>
<keyword evidence="3" id="KW-0503">Monooxygenase</keyword>
<protein>
    <submittedName>
        <fullName evidence="3">Quinol monooxygenase YgiN</fullName>
    </submittedName>
</protein>
<feature type="region of interest" description="Disordered" evidence="1">
    <location>
        <begin position="1"/>
        <end position="44"/>
    </location>
</feature>
<dbReference type="InterPro" id="IPR011008">
    <property type="entry name" value="Dimeric_a/b-barrel"/>
</dbReference>
<dbReference type="EMBL" id="JAFICZ010000001">
    <property type="protein sequence ID" value="MBP1291409.1"/>
    <property type="molecule type" value="Genomic_DNA"/>
</dbReference>
<dbReference type="InterPro" id="IPR050744">
    <property type="entry name" value="AI-2_Isomerase_LsrG"/>
</dbReference>
<keyword evidence="3" id="KW-0560">Oxidoreductase</keyword>
<dbReference type="InterPro" id="IPR007138">
    <property type="entry name" value="ABM_dom"/>
</dbReference>